<reference evidence="9 11" key="4">
    <citation type="journal article" date="2002" name="Genome Biol.">
        <title>The transposable elements of the Drosophila melanogaster euchromatin: a genomics perspective.</title>
        <authorList>
            <person name="Kaminker J.S."/>
            <person name="Bergman C.M."/>
            <person name="Kronmiller B."/>
            <person name="Carlson J."/>
            <person name="Svirskas R."/>
            <person name="Patel S."/>
            <person name="Frise E."/>
            <person name="Wheeler D.A."/>
            <person name="Lewis S.E."/>
            <person name="Rubin G.M."/>
            <person name="Ashburner M."/>
            <person name="Celniker S.E."/>
        </authorList>
    </citation>
    <scope>NUCLEOTIDE SEQUENCE [LARGE SCALE GENOMIC DNA]</scope>
    <source>
        <strain evidence="11">Berkeley</strain>
    </source>
</reference>
<keyword evidence="3" id="KW-0805">Transcription regulation</keyword>
<dbReference type="CTD" id="30975"/>
<dbReference type="GO" id="GO:0005634">
    <property type="term" value="C:nucleus"/>
    <property type="evidence" value="ECO:0007669"/>
    <property type="project" value="UniProtKB-SubCell"/>
</dbReference>
<dbReference type="OrthoDB" id="10031051at2759"/>
<reference evidence="9 11" key="2">
    <citation type="journal article" date="2002" name="Genome Biol.">
        <title>Finishing a whole-genome shotgun: release 3 of the Drosophila melanogaster euchromatic genome sequence.</title>
        <authorList>
            <person name="Celniker S.E."/>
            <person name="Wheeler D.A."/>
            <person name="Kronmiller B."/>
            <person name="Carlson J.W."/>
            <person name="Halpern A."/>
            <person name="Patel S."/>
            <person name="Adams M."/>
            <person name="Champe M."/>
            <person name="Dugan S.P."/>
            <person name="Frise E."/>
            <person name="Hodgson A."/>
            <person name="George R.A."/>
            <person name="Hoskins R.A."/>
            <person name="Laverty T."/>
            <person name="Muzny D.M."/>
            <person name="Nelson C.R."/>
            <person name="Pacleb J.M."/>
            <person name="Park S."/>
            <person name="Pfeiffer B.D."/>
            <person name="Richards S."/>
            <person name="Sodergren E.J."/>
            <person name="Svirskas R."/>
            <person name="Tabor P.E."/>
            <person name="Wan K."/>
            <person name="Stapleton M."/>
            <person name="Sutton G.G."/>
            <person name="Venter C."/>
            <person name="Weinstock G."/>
            <person name="Scherer S.E."/>
            <person name="Myers E.W."/>
            <person name="Gibbs R.A."/>
            <person name="Rubin G.M."/>
        </authorList>
    </citation>
    <scope>NUCLEOTIDE SEQUENCE [LARGE SCALE GENOMIC DNA]</scope>
    <source>
        <strain evidence="11">Berkeley</strain>
    </source>
</reference>
<feature type="compositionally biased region" description="Polar residues" evidence="7">
    <location>
        <begin position="746"/>
        <end position="770"/>
    </location>
</feature>
<keyword evidence="6" id="KW-0539">Nucleus</keyword>
<reference evidence="9 11" key="9">
    <citation type="journal article" date="2015" name="G3 (Bethesda)">
        <title>Gene Model Annotations for Drosophila melanogaster: Impact of High-Throughput Data.</title>
        <authorList>
            <consortium name="FlyBase Consortium"/>
            <person name="Matthews B.B."/>
            <person name="Dos Santos G."/>
            <person name="Crosby M.A."/>
            <person name="Emmert D.B."/>
            <person name="St Pierre S.E."/>
            <person name="Gramates L.S."/>
            <person name="Zhou P."/>
            <person name="Schroeder A.J."/>
            <person name="Falls K."/>
            <person name="Strelets V."/>
            <person name="Russo S.M."/>
            <person name="Gelbart W.M."/>
            <person name="null"/>
        </authorList>
    </citation>
    <scope>NUCLEOTIDE SEQUENCE [LARGE SCALE GENOMIC DNA]</scope>
    <source>
        <strain evidence="11">Berkeley</strain>
    </source>
</reference>
<keyword evidence="5" id="KW-0804">Transcription</keyword>
<evidence type="ECO:0000256" key="7">
    <source>
        <dbReference type="SAM" id="MobiDB-lite"/>
    </source>
</evidence>
<dbReference type="VEuPathDB" id="VectorBase:FBgn0005427"/>
<comment type="subcellular location">
    <subcellularLocation>
        <location evidence="1">Nucleus</location>
    </subcellularLocation>
</comment>
<sequence length="795" mass="83861">MATTSYRLVVAPAGSQRSSTGNVVVTTTSSGSHSSNGANGGTGGTSAGSSTLGSGLNVTTITATSGGQLQSAGNTSQSNGTTYKIEMLEEDIQSLGSDDDDEDLISSDGSLYEGDLGSMPVNDDVAHQLAAAGPVGVAAAAAIASSKKRKRPHCFETNPSVRKRQQNRLLRKLRAIIYEFTGRVGKQAVVLVATPGKPNTSYKVFGAKPLEDVLRNLKNIVMDELDNALAQQAPPPPQDDPSLFELPGLVIDGIPTPVEKMTQAQLRAFIPLMLKYSTGRGKPGWGRESTRPPWWPKELPWANVRMDARSEDDKQKISWTHALRKIVINCYKYHGREDLLPTFADDEDKVNALISQSGDEDEDMELSNPPTIHTVTTMTPPTGNSNQPQQVNVVKINSAGTVITTHTAQSNTPAPTIIQSTNNQHVTTTATLPASTKIEICQAPAQNQQHHQHHQTHLPNAVHIQPVAGGQPQTIQLTTASGTATATAVQTTAAAYTTQTVLSQNADGTVSLIQVDPNNPIITLPDGTTAQVQGVATLHQGEGGATIQTVQSLTDVNGHENMTVDLTETQDGQIYITTEDGQGYPVSVSNVISVPVSMYQSVMANVQQIQTNSDGTVCLAPMQVDTSINRSTSTAASSSSSLGNGGVQCYSLISAGSSVLSRRSGGVIGHQVTPGERYYLATTTSSSLGLNNNNNCTLANNNNSVKMPIVLATPSIPQVANKRSTGKRSTGVSGGDDVMVQKRGRPNSSSRSKSQLNANENAHSSGTSSSIRCVDSASLTNVQLQLPAIKLEHLG</sequence>
<evidence type="ECO:0000256" key="6">
    <source>
        <dbReference type="ARBA" id="ARBA00023242"/>
    </source>
</evidence>
<dbReference type="AGR" id="FB:FBgn0005427"/>
<feature type="region of interest" description="Disordered" evidence="7">
    <location>
        <begin position="718"/>
        <end position="770"/>
    </location>
</feature>
<reference evidence="9 11" key="10">
    <citation type="journal article" date="2015" name="G3 (Bethesda)">
        <title>Gene Model Annotations for Drosophila melanogaster: The Rule-Benders.</title>
        <authorList>
            <consortium name="FlyBase Consortium"/>
            <person name="Crosby M.A."/>
            <person name="Gramates L.S."/>
            <person name="Dos Santos G."/>
            <person name="Matthews B.B."/>
            <person name="St Pierre S.E."/>
            <person name="Zhou P."/>
            <person name="Schroeder A.J."/>
            <person name="Falls K."/>
            <person name="Emmert D.B."/>
            <person name="Russo S.M."/>
            <person name="Gelbart W.M."/>
            <person name="null"/>
        </authorList>
    </citation>
    <scope>NUCLEOTIDE SEQUENCE [LARGE SCALE GENOMIC DNA]</scope>
    <source>
        <strain evidence="11">Berkeley</strain>
    </source>
</reference>
<evidence type="ECO:0000313" key="11">
    <source>
        <dbReference type="Proteomes" id="UP000000803"/>
    </source>
</evidence>
<reference evidence="9 11" key="8">
    <citation type="journal article" date="2007" name="Science">
        <title>Sequence finishing and mapping of Drosophila melanogaster heterochromatin.</title>
        <authorList>
            <person name="Hoskins R.A."/>
            <person name="Carlson J.W."/>
            <person name="Kennedy C."/>
            <person name="Acevedo D."/>
            <person name="Evans-Holm M."/>
            <person name="Frise E."/>
            <person name="Wan K.H."/>
            <person name="Park S."/>
            <person name="Mendez-Lago M."/>
            <person name="Rossi F."/>
            <person name="Villasante A."/>
            <person name="Dimitri P."/>
            <person name="Karpen G.H."/>
            <person name="Celniker S.E."/>
        </authorList>
    </citation>
    <scope>NUCLEOTIDE SEQUENCE [LARGE SCALE GENOMIC DNA]</scope>
    <source>
        <strain evidence="11">Berkeley</strain>
    </source>
</reference>
<dbReference type="Pfam" id="PF10491">
    <property type="entry name" value="Nrf1_DNA-bind"/>
    <property type="match status" value="1"/>
</dbReference>
<dbReference type="RefSeq" id="NP_001259093.1">
    <property type="nucleotide sequence ID" value="NM_001272164.1"/>
</dbReference>
<reference evidence="9 11" key="11">
    <citation type="journal article" date="2015" name="Genome Res.">
        <title>The Release 6 reference sequence of the Drosophila melanogaster genome.</title>
        <authorList>
            <person name="Hoskins R.A."/>
            <person name="Carlson J.W."/>
            <person name="Wan K.H."/>
            <person name="Park S."/>
            <person name="Mendez I."/>
            <person name="Galle S.E."/>
            <person name="Booth B.W."/>
            <person name="Pfeiffer B.D."/>
            <person name="George R.A."/>
            <person name="Svirskas R."/>
            <person name="Krzywinski M."/>
            <person name="Schein J."/>
            <person name="Accardo M.C."/>
            <person name="Damia E."/>
            <person name="Messina G."/>
            <person name="Mendez-Lago M."/>
            <person name="de Pablos B."/>
            <person name="Demakova O.V."/>
            <person name="Andreyeva E.N."/>
            <person name="Boldyreva L.V."/>
            <person name="Marra M."/>
            <person name="Carvalho A.B."/>
            <person name="Dimitri P."/>
            <person name="Villasante A."/>
            <person name="Zhimulev I.F."/>
            <person name="Rubin G.M."/>
            <person name="Karpen G.H."/>
            <person name="Celniker S.E."/>
        </authorList>
    </citation>
    <scope>NUCLEOTIDE SEQUENCE [LARGE SCALE GENOMIC DNA]</scope>
    <source>
        <strain evidence="11">Berkeley</strain>
    </source>
</reference>
<accession>M9PGI0</accession>
<dbReference type="Proteomes" id="UP000000803">
    <property type="component" value="Chromosome X"/>
</dbReference>
<dbReference type="GO" id="GO:0003700">
    <property type="term" value="F:DNA-binding transcription factor activity"/>
    <property type="evidence" value="ECO:0007669"/>
    <property type="project" value="InterPro"/>
</dbReference>
<reference evidence="9 11" key="3">
    <citation type="journal article" date="2002" name="Genome Biol.">
        <title>Annotation of the Drosophila melanogaster euchromatic genome: a systematic review.</title>
        <authorList>
            <person name="Misra S."/>
            <person name="Crosby M.A."/>
            <person name="Mungall C.J."/>
            <person name="Matthews B.B."/>
            <person name="Campbell K.S."/>
            <person name="Hradecky P."/>
            <person name="Huang Y."/>
            <person name="Kaminker J.S."/>
            <person name="Millburn G.H."/>
            <person name="Prochnik S.E."/>
            <person name="Smith C.D."/>
            <person name="Tupy J.L."/>
            <person name="Whitfied E.J."/>
            <person name="Bayraktaroglu L."/>
            <person name="Berman B.P."/>
            <person name="Bettencourt B.R."/>
            <person name="Celniker S.E."/>
            <person name="de Grey A.D."/>
            <person name="Drysdale R.A."/>
            <person name="Harris N.L."/>
            <person name="Richter J."/>
            <person name="Russo S."/>
            <person name="Schroeder A.J."/>
            <person name="Shu S.Q."/>
            <person name="Stapleton M."/>
            <person name="Yamada C."/>
            <person name="Ashburner M."/>
            <person name="Gelbart W.M."/>
            <person name="Rubin G.M."/>
            <person name="Lewis S.E."/>
        </authorList>
    </citation>
    <scope>GENOME REANNOTATION</scope>
    <source>
        <strain evidence="11">Berkeley</strain>
    </source>
</reference>
<reference evidence="9 11" key="6">
    <citation type="journal article" date="2005" name="PLoS Comput. Biol.">
        <title>Combined evidence annotation of transposable elements in genome sequences.</title>
        <authorList>
            <person name="Quesneville H."/>
            <person name="Bergman C.M."/>
            <person name="Andrieu O."/>
            <person name="Autard D."/>
            <person name="Nouaud D."/>
            <person name="Ashburner M."/>
            <person name="Anxolabehere D."/>
        </authorList>
    </citation>
    <scope>NUCLEOTIDE SEQUENCE [LARGE SCALE GENOMIC DNA]</scope>
    <source>
        <strain evidence="11">Berkeley</strain>
    </source>
</reference>
<gene>
    <name evidence="9 10" type="primary">ewg</name>
    <name evidence="9" type="synonym">Dmel\CG3114</name>
    <name evidence="9" type="synonym">EC3</name>
    <name evidence="9" type="synonym">EG:BACR37P7.7</name>
    <name evidence="9" type="synonym">EWG</name>
    <name evidence="9" type="synonym">Ewg</name>
    <name evidence="9" type="synonym">l(1)1Ag</name>
    <name evidence="9" type="synonym">l(1)DA659</name>
    <name evidence="9" type="synonym">l(1)EC3</name>
    <name evidence="9" type="synonym">l(1)EC3f</name>
    <name evidence="9" type="synonym">l(1)VA720</name>
    <name evidence="9" type="synonym">l[EC3]</name>
    <name evidence="9" type="synonym">NRF-1</name>
    <name evidence="9 10" type="ORF">CG3114</name>
    <name evidence="9" type="ORF">Dmel_CG3114</name>
</gene>
<dbReference type="InterPro" id="IPR019525">
    <property type="entry name" value="Nrf1_NLS/DNA-bd_dimer"/>
</dbReference>
<dbReference type="InterPro" id="IPR039142">
    <property type="entry name" value="NRF1/Ewg"/>
</dbReference>
<dbReference type="GeneID" id="30975"/>
<evidence type="ECO:0000256" key="2">
    <source>
        <dbReference type="ARBA" id="ARBA00005713"/>
    </source>
</evidence>
<evidence type="ECO:0000313" key="10">
    <source>
        <dbReference type="FlyBase" id="FBgn0005427"/>
    </source>
</evidence>
<evidence type="ECO:0000259" key="8">
    <source>
        <dbReference type="Pfam" id="PF10491"/>
    </source>
</evidence>
<comment type="similarity">
    <text evidence="2">Belongs to the NRF1/Ewg family.</text>
</comment>
<reference evidence="9 11" key="7">
    <citation type="journal article" date="2007" name="Science">
        <title>The Release 5.1 annotation of Drosophila melanogaster heterochromatin.</title>
        <authorList>
            <person name="Smith C.D."/>
            <person name="Shu S."/>
            <person name="Mungall C.J."/>
            <person name="Karpen G.H."/>
        </authorList>
    </citation>
    <scope>NUCLEOTIDE SEQUENCE [LARGE SCALE GENOMIC DNA]</scope>
    <source>
        <strain evidence="11">Berkeley</strain>
    </source>
</reference>
<proteinExistence type="inferred from homology"/>
<dbReference type="ExpressionAtlas" id="M9PGI0">
    <property type="expression patterns" value="baseline and differential"/>
</dbReference>
<feature type="domain" description="Nuclear respiratory factor 1 NLS/DNA-binding dimerisation" evidence="8">
    <location>
        <begin position="133"/>
        <end position="343"/>
    </location>
</feature>
<dbReference type="BioGRID-ORCS" id="30975">
    <property type="hits" value="0 hits in 1 CRISPR screen"/>
</dbReference>
<feature type="compositionally biased region" description="Low complexity" evidence="7">
    <location>
        <begin position="18"/>
        <end position="37"/>
    </location>
</feature>
<evidence type="ECO:0000256" key="4">
    <source>
        <dbReference type="ARBA" id="ARBA00023125"/>
    </source>
</evidence>
<dbReference type="PANTHER" id="PTHR20338">
    <property type="entry name" value="NUCLEAR RESPIRATORY FACTOR 1"/>
    <property type="match status" value="1"/>
</dbReference>
<feature type="region of interest" description="Disordered" evidence="7">
    <location>
        <begin position="13"/>
        <end position="51"/>
    </location>
</feature>
<keyword evidence="4" id="KW-0238">DNA-binding</keyword>
<dbReference type="FlyBase" id="FBgn0005427">
    <property type="gene designation" value="ewg"/>
</dbReference>
<dbReference type="SMR" id="M9PGI0"/>
<keyword evidence="11" id="KW-1185">Reference proteome</keyword>
<evidence type="ECO:0000313" key="9">
    <source>
        <dbReference type="EMBL" id="AGB94939.1"/>
    </source>
</evidence>
<dbReference type="GO" id="GO:0003677">
    <property type="term" value="F:DNA binding"/>
    <property type="evidence" value="ECO:0007669"/>
    <property type="project" value="UniProtKB-KW"/>
</dbReference>
<reference evidence="9 11" key="5">
    <citation type="journal article" date="2002" name="Genome Biol.">
        <title>Heterochromatic sequences in a Drosophila whole-genome shotgun assembly.</title>
        <authorList>
            <person name="Hoskins R.A."/>
            <person name="Smith C.D."/>
            <person name="Carlson J.W."/>
            <person name="Carvalho A.B."/>
            <person name="Halpern A."/>
            <person name="Kaminker J.S."/>
            <person name="Kennedy C."/>
            <person name="Mungall C.J."/>
            <person name="Sullivan B.A."/>
            <person name="Sutton G.G."/>
            <person name="Yasuhara J.C."/>
            <person name="Wakimoto B.T."/>
            <person name="Myers E.W."/>
            <person name="Celniker S.E."/>
            <person name="Rubin G.M."/>
            <person name="Karpen G.H."/>
        </authorList>
    </citation>
    <scope>NUCLEOTIDE SEQUENCE [LARGE SCALE GENOMIC DNA]</scope>
    <source>
        <strain evidence="11">Berkeley</strain>
    </source>
</reference>
<dbReference type="GO" id="GO:0006357">
    <property type="term" value="P:regulation of transcription by RNA polymerase II"/>
    <property type="evidence" value="ECO:0007669"/>
    <property type="project" value="InterPro"/>
</dbReference>
<dbReference type="AlphaFoldDB" id="M9PGI0"/>
<protein>
    <submittedName>
        <fullName evidence="9">Erect wing, isoform M</fullName>
    </submittedName>
</protein>
<evidence type="ECO:0000256" key="1">
    <source>
        <dbReference type="ARBA" id="ARBA00004123"/>
    </source>
</evidence>
<dbReference type="EMBL" id="AE014298">
    <property type="protein sequence ID" value="AGB94939.1"/>
    <property type="molecule type" value="Genomic_DNA"/>
</dbReference>
<organism evidence="9 11">
    <name type="scientific">Drosophila melanogaster</name>
    <name type="common">Fruit fly</name>
    <dbReference type="NCBI Taxonomy" id="7227"/>
    <lineage>
        <taxon>Eukaryota</taxon>
        <taxon>Metazoa</taxon>
        <taxon>Ecdysozoa</taxon>
        <taxon>Arthropoda</taxon>
        <taxon>Hexapoda</taxon>
        <taxon>Insecta</taxon>
        <taxon>Pterygota</taxon>
        <taxon>Neoptera</taxon>
        <taxon>Endopterygota</taxon>
        <taxon>Diptera</taxon>
        <taxon>Brachycera</taxon>
        <taxon>Muscomorpha</taxon>
        <taxon>Ephydroidea</taxon>
        <taxon>Drosophilidae</taxon>
        <taxon>Drosophila</taxon>
        <taxon>Sophophora</taxon>
    </lineage>
</organism>
<evidence type="ECO:0000256" key="5">
    <source>
        <dbReference type="ARBA" id="ARBA00023163"/>
    </source>
</evidence>
<dbReference type="Bgee" id="FBgn0005427">
    <property type="expression patterns" value="Expressed in intestinal stem cell (Drosophila) in digestive tract and 277 other cell types or tissues"/>
</dbReference>
<evidence type="ECO:0000256" key="3">
    <source>
        <dbReference type="ARBA" id="ARBA00023015"/>
    </source>
</evidence>
<feature type="compositionally biased region" description="Polar residues" evidence="7">
    <location>
        <begin position="718"/>
        <end position="731"/>
    </location>
</feature>
<name>M9PGI0_DROME</name>
<reference evidence="9 11" key="1">
    <citation type="journal article" date="2000" name="Science">
        <title>The genome sequence of Drosophila melanogaster.</title>
        <authorList>
            <person name="Adams M.D."/>
            <person name="Celniker S.E."/>
            <person name="Holt R.A."/>
            <person name="Evans C.A."/>
            <person name="Gocayne J.D."/>
            <person name="Amanatides P.G."/>
            <person name="Scherer S.E."/>
            <person name="Li P.W."/>
            <person name="Hoskins R.A."/>
            <person name="Galle R.F."/>
            <person name="George R.A."/>
            <person name="Lewis S.E."/>
            <person name="Richards S."/>
            <person name="Ashburner M."/>
            <person name="Henderson S.N."/>
            <person name="Sutton G.G."/>
            <person name="Wortman J.R."/>
            <person name="Yandell M.D."/>
            <person name="Zhang Q."/>
            <person name="Chen L.X."/>
            <person name="Brandon R.C."/>
            <person name="Rogers Y.H."/>
            <person name="Blazej R.G."/>
            <person name="Champe M."/>
            <person name="Pfeiffer B.D."/>
            <person name="Wan K.H."/>
            <person name="Doyle C."/>
            <person name="Baxter E.G."/>
            <person name="Helt G."/>
            <person name="Nelson C.R."/>
            <person name="Gabor G.L."/>
            <person name="Abril J.F."/>
            <person name="Agbayani A."/>
            <person name="An H.J."/>
            <person name="Andrews-Pfannkoch C."/>
            <person name="Baldwin D."/>
            <person name="Ballew R.M."/>
            <person name="Basu A."/>
            <person name="Baxendale J."/>
            <person name="Bayraktaroglu L."/>
            <person name="Beasley E.M."/>
            <person name="Beeson K.Y."/>
            <person name="Benos P.V."/>
            <person name="Berman B.P."/>
            <person name="Bhandari D."/>
            <person name="Bolshakov S."/>
            <person name="Borkova D."/>
            <person name="Botchan M.R."/>
            <person name="Bouck J."/>
            <person name="Brokstein P."/>
            <person name="Brottier P."/>
            <person name="Burtis K.C."/>
            <person name="Busam D.A."/>
            <person name="Butler H."/>
            <person name="Cadieu E."/>
            <person name="Center A."/>
            <person name="Chandra I."/>
            <person name="Cherry J.M."/>
            <person name="Cawley S."/>
            <person name="Dahlke C."/>
            <person name="Davenport L.B."/>
            <person name="Davies P."/>
            <person name="de Pablos B."/>
            <person name="Delcher A."/>
            <person name="Deng Z."/>
            <person name="Mays A.D."/>
            <person name="Dew I."/>
            <person name="Dietz S.M."/>
            <person name="Dodson K."/>
            <person name="Doup L.E."/>
            <person name="Downes M."/>
            <person name="Dugan-Rocha S."/>
            <person name="Dunkov B.C."/>
            <person name="Dunn P."/>
            <person name="Durbin K.J."/>
            <person name="Evangelista C.C."/>
            <person name="Ferraz C."/>
            <person name="Ferriera S."/>
            <person name="Fleischmann W."/>
            <person name="Fosler C."/>
            <person name="Gabrielian A.E."/>
            <person name="Garg N.S."/>
            <person name="Gelbart W.M."/>
            <person name="Glasser K."/>
            <person name="Glodek A."/>
            <person name="Gong F."/>
            <person name="Gorrell J.H."/>
            <person name="Gu Z."/>
            <person name="Guan P."/>
            <person name="Harris M."/>
            <person name="Harris N.L."/>
            <person name="Harvey D."/>
            <person name="Heiman T.J."/>
            <person name="Hernandez J.R."/>
            <person name="Houck J."/>
            <person name="Hostin D."/>
            <person name="Houston K.A."/>
            <person name="Howland T.J."/>
            <person name="Wei M.H."/>
            <person name="Ibegwam C."/>
            <person name="Jalali M."/>
            <person name="Kalush F."/>
            <person name="Karpen G.H."/>
            <person name="Ke Z."/>
            <person name="Kennison J.A."/>
            <person name="Ketchum K.A."/>
            <person name="Kimmel B.E."/>
            <person name="Kodira C.D."/>
            <person name="Kraft C."/>
            <person name="Kravitz S."/>
            <person name="Kulp D."/>
            <person name="Lai Z."/>
            <person name="Lasko P."/>
            <person name="Lei Y."/>
            <person name="Levitsky A.A."/>
            <person name="Li J."/>
            <person name="Li Z."/>
            <person name="Liang Y."/>
            <person name="Lin X."/>
            <person name="Liu X."/>
            <person name="Mattei B."/>
            <person name="McIntosh T.C."/>
            <person name="McLeod M.P."/>
            <person name="McPherson D."/>
            <person name="Merkulov G."/>
            <person name="Milshina N.V."/>
            <person name="Mobarry C."/>
            <person name="Morris J."/>
            <person name="Moshrefi A."/>
            <person name="Mount S.M."/>
            <person name="Moy M."/>
            <person name="Murphy B."/>
            <person name="Murphy L."/>
            <person name="Muzny D.M."/>
            <person name="Nelson D.L."/>
            <person name="Nelson D.R."/>
            <person name="Nelson K.A."/>
            <person name="Nixon K."/>
            <person name="Nusskern D.R."/>
            <person name="Pacleb J.M."/>
            <person name="Palazzolo M."/>
            <person name="Pittman G.S."/>
            <person name="Pan S."/>
            <person name="Pollard J."/>
            <person name="Puri V."/>
            <person name="Reese M.G."/>
            <person name="Reinert K."/>
            <person name="Remington K."/>
            <person name="Saunders R.D."/>
            <person name="Scheeler F."/>
            <person name="Shen H."/>
            <person name="Shue B.C."/>
            <person name="Siden-Kiamos I."/>
            <person name="Simpson M."/>
            <person name="Skupski M.P."/>
            <person name="Smith T."/>
            <person name="Spier E."/>
            <person name="Spradling A.C."/>
            <person name="Stapleton M."/>
            <person name="Strong R."/>
            <person name="Sun E."/>
            <person name="Svirskas R."/>
            <person name="Tector C."/>
            <person name="Turner R."/>
            <person name="Venter E."/>
            <person name="Wang A.H."/>
            <person name="Wang X."/>
            <person name="Wang Z.Y."/>
            <person name="Wassarman D.A."/>
            <person name="Weinstock G.M."/>
            <person name="Weissenbach J."/>
            <person name="Williams S.M."/>
            <person name="WoodageT"/>
            <person name="Worley K.C."/>
            <person name="Wu D."/>
            <person name="Yang S."/>
            <person name="Yao Q.A."/>
            <person name="Ye J."/>
            <person name="Yeh R.F."/>
            <person name="Zaveri J.S."/>
            <person name="Zhan M."/>
            <person name="Zhang G."/>
            <person name="Zhao Q."/>
            <person name="Zheng L."/>
            <person name="Zheng X.H."/>
            <person name="Zhong F.N."/>
            <person name="Zhong W."/>
            <person name="Zhou X."/>
            <person name="Zhu S."/>
            <person name="Zhu X."/>
            <person name="Smith H.O."/>
            <person name="Gibbs R.A."/>
            <person name="Myers E.W."/>
            <person name="Rubin G.M."/>
            <person name="Venter J.C."/>
        </authorList>
    </citation>
    <scope>NUCLEOTIDE SEQUENCE [LARGE SCALE GENOMIC DNA]</scope>
    <source>
        <strain evidence="11">Berkeley</strain>
    </source>
</reference>